<dbReference type="AlphaFoldDB" id="A0AB39U718"/>
<dbReference type="CDD" id="cd06986">
    <property type="entry name" value="cupin_MmsR-like_N"/>
    <property type="match status" value="1"/>
</dbReference>
<dbReference type="GO" id="GO:0003700">
    <property type="term" value="F:DNA-binding transcription factor activity"/>
    <property type="evidence" value="ECO:0007669"/>
    <property type="project" value="InterPro"/>
</dbReference>
<name>A0AB39U718_9BIFI</name>
<evidence type="ECO:0000313" key="5">
    <source>
        <dbReference type="EMBL" id="XDS44535.1"/>
    </source>
</evidence>
<dbReference type="EMBL" id="CP129674">
    <property type="protein sequence ID" value="XDS44535.1"/>
    <property type="molecule type" value="Genomic_DNA"/>
</dbReference>
<dbReference type="PROSITE" id="PS01124">
    <property type="entry name" value="HTH_ARAC_FAMILY_2"/>
    <property type="match status" value="1"/>
</dbReference>
<accession>A0AB39U718</accession>
<dbReference type="InterPro" id="IPR009057">
    <property type="entry name" value="Homeodomain-like_sf"/>
</dbReference>
<dbReference type="Gene3D" id="1.10.10.60">
    <property type="entry name" value="Homeodomain-like"/>
    <property type="match status" value="2"/>
</dbReference>
<organism evidence="5">
    <name type="scientific">Bifidobacterium aquikefiricola</name>
    <dbReference type="NCBI Taxonomy" id="3059038"/>
    <lineage>
        <taxon>Bacteria</taxon>
        <taxon>Bacillati</taxon>
        <taxon>Actinomycetota</taxon>
        <taxon>Actinomycetes</taxon>
        <taxon>Bifidobacteriales</taxon>
        <taxon>Bifidobacteriaceae</taxon>
        <taxon>Bifidobacterium</taxon>
    </lineage>
</organism>
<dbReference type="SUPFAM" id="SSF51215">
    <property type="entry name" value="Regulatory protein AraC"/>
    <property type="match status" value="1"/>
</dbReference>
<dbReference type="GO" id="GO:0043565">
    <property type="term" value="F:sequence-specific DNA binding"/>
    <property type="evidence" value="ECO:0007669"/>
    <property type="project" value="InterPro"/>
</dbReference>
<evidence type="ECO:0000256" key="2">
    <source>
        <dbReference type="ARBA" id="ARBA00023125"/>
    </source>
</evidence>
<gene>
    <name evidence="5" type="ORF">QN215_09825</name>
</gene>
<feature type="domain" description="HTH araC/xylS-type" evidence="4">
    <location>
        <begin position="176"/>
        <end position="274"/>
    </location>
</feature>
<dbReference type="InterPro" id="IPR037923">
    <property type="entry name" value="HTH-like"/>
</dbReference>
<proteinExistence type="predicted"/>
<dbReference type="KEGG" id="baqk:QN215_09825"/>
<dbReference type="RefSeq" id="WP_369344111.1">
    <property type="nucleotide sequence ID" value="NZ_CP129674.1"/>
</dbReference>
<dbReference type="Pfam" id="PF12833">
    <property type="entry name" value="HTH_18"/>
    <property type="match status" value="1"/>
</dbReference>
<evidence type="ECO:0000256" key="3">
    <source>
        <dbReference type="ARBA" id="ARBA00023163"/>
    </source>
</evidence>
<dbReference type="SUPFAM" id="SSF46689">
    <property type="entry name" value="Homeodomain-like"/>
    <property type="match status" value="2"/>
</dbReference>
<dbReference type="SMART" id="SM00342">
    <property type="entry name" value="HTH_ARAC"/>
    <property type="match status" value="1"/>
</dbReference>
<dbReference type="InterPro" id="IPR050204">
    <property type="entry name" value="AraC_XylS_family_regulators"/>
</dbReference>
<dbReference type="InterPro" id="IPR003313">
    <property type="entry name" value="AraC-bd"/>
</dbReference>
<dbReference type="Pfam" id="PF02311">
    <property type="entry name" value="AraC_binding"/>
    <property type="match status" value="1"/>
</dbReference>
<keyword evidence="3" id="KW-0804">Transcription</keyword>
<dbReference type="InterPro" id="IPR018060">
    <property type="entry name" value="HTH_AraC"/>
</dbReference>
<evidence type="ECO:0000259" key="4">
    <source>
        <dbReference type="PROSITE" id="PS01124"/>
    </source>
</evidence>
<reference evidence="5" key="1">
    <citation type="submission" date="2023-07" db="EMBL/GenBank/DDBJ databases">
        <title>Bifidobacterium aquikefiriaerophilum sp. nov. and Bifidobacterium eccum sp. nov., isolated from water kefir.</title>
        <authorList>
            <person name="Breselge S."/>
            <person name="Bellassi P."/>
            <person name="Barcenilla C."/>
            <person name="Alvarez-Ordonez A."/>
            <person name="Morelli L."/>
            <person name="Cotter P.D."/>
        </authorList>
    </citation>
    <scope>NUCLEOTIDE SEQUENCE</scope>
    <source>
        <strain evidence="5">WK041_4_12</strain>
    </source>
</reference>
<sequence>MEHSLFFGVKDNHAMDQLAFSYCGISQTEAGHAYGPSLNSAWVFHVVLRGQGKVSTEDFTYKLGAGDGFLVRPQSSTRYSSSASDPWGYLWFGVQGDLVGKYLNVIGMRSEQTVFTVKNVYPFLSILSRCLKYTSGSISDELELNALSLSFLSSFARELSTTEHEPIATAHNELVREAVHVIIHEWRPGITAAWVANRVNVDRSHLSRVFHRDTGMTIKAYIEHIRLSRAHDLLGMTEMSVADVAQECGYASVEALTRNFHESQGFSPSEFRKANTGVLNNLGVGIDFLSAAFSLPPSH</sequence>
<evidence type="ECO:0000256" key="1">
    <source>
        <dbReference type="ARBA" id="ARBA00023015"/>
    </source>
</evidence>
<keyword evidence="1" id="KW-0805">Transcription regulation</keyword>
<dbReference type="PANTHER" id="PTHR46796">
    <property type="entry name" value="HTH-TYPE TRANSCRIPTIONAL ACTIVATOR RHAS-RELATED"/>
    <property type="match status" value="1"/>
</dbReference>
<keyword evidence="2" id="KW-0238">DNA-binding</keyword>
<dbReference type="Gene3D" id="2.60.120.280">
    <property type="entry name" value="Regulatory protein AraC"/>
    <property type="match status" value="1"/>
</dbReference>
<protein>
    <submittedName>
        <fullName evidence="5">AraC family transcriptional regulator</fullName>
    </submittedName>
</protein>